<dbReference type="STRING" id="1693.BMIN_0314"/>
<dbReference type="EMBL" id="JGZD01000009">
    <property type="protein sequence ID" value="KFI72419.1"/>
    <property type="molecule type" value="Genomic_DNA"/>
</dbReference>
<evidence type="ECO:0000313" key="1">
    <source>
        <dbReference type="EMBL" id="KFI72419.1"/>
    </source>
</evidence>
<name>A0A087BN19_9BIFI</name>
<organism evidence="1 2">
    <name type="scientific">Bifidobacterium minimum</name>
    <dbReference type="NCBI Taxonomy" id="1693"/>
    <lineage>
        <taxon>Bacteria</taxon>
        <taxon>Bacillati</taxon>
        <taxon>Actinomycetota</taxon>
        <taxon>Actinomycetes</taxon>
        <taxon>Bifidobacteriales</taxon>
        <taxon>Bifidobacteriaceae</taxon>
        <taxon>Bifidobacterium</taxon>
    </lineage>
</organism>
<protein>
    <submittedName>
        <fullName evidence="1">Uncharacterized protein</fullName>
    </submittedName>
</protein>
<keyword evidence="2" id="KW-1185">Reference proteome</keyword>
<reference evidence="1 2" key="1">
    <citation type="submission" date="2014-03" db="EMBL/GenBank/DDBJ databases">
        <title>Genomics of Bifidobacteria.</title>
        <authorList>
            <person name="Ventura M."/>
            <person name="Milani C."/>
            <person name="Lugli G.A."/>
        </authorList>
    </citation>
    <scope>NUCLEOTIDE SEQUENCE [LARGE SCALE GENOMIC DNA]</scope>
    <source>
        <strain evidence="1 2">LMG 11592</strain>
    </source>
</reference>
<comment type="caution">
    <text evidence="1">The sequence shown here is derived from an EMBL/GenBank/DDBJ whole genome shotgun (WGS) entry which is preliminary data.</text>
</comment>
<dbReference type="Proteomes" id="UP000029014">
    <property type="component" value="Unassembled WGS sequence"/>
</dbReference>
<gene>
    <name evidence="1" type="ORF">BMIN_0314</name>
</gene>
<accession>A0A087BN19</accession>
<evidence type="ECO:0000313" key="2">
    <source>
        <dbReference type="Proteomes" id="UP000029014"/>
    </source>
</evidence>
<sequence length="58" mass="6321">MTTKKKSRSGLRALGRATMVVSTGGLWALTGHGQGKNRTKITSHKEALCQDCGYDWKV</sequence>
<proteinExistence type="predicted"/>
<dbReference type="AlphaFoldDB" id="A0A087BN19"/>